<sequence length="65" mass="7042">MITEERIMVVVKGSKAMVCAISVGRGVICRMIARRKAISVLVADDACRVKVFCFNCGEEGHKSPA</sequence>
<keyword evidence="3" id="KW-1185">Reference proteome</keyword>
<dbReference type="Proteomes" id="UP000265520">
    <property type="component" value="Unassembled WGS sequence"/>
</dbReference>
<accession>A0A392UGA0</accession>
<proteinExistence type="predicted"/>
<dbReference type="AlphaFoldDB" id="A0A392UGA0"/>
<dbReference type="GO" id="GO:0003676">
    <property type="term" value="F:nucleic acid binding"/>
    <property type="evidence" value="ECO:0007669"/>
    <property type="project" value="InterPro"/>
</dbReference>
<dbReference type="GO" id="GO:0008270">
    <property type="term" value="F:zinc ion binding"/>
    <property type="evidence" value="ECO:0007669"/>
    <property type="project" value="InterPro"/>
</dbReference>
<reference evidence="2 3" key="1">
    <citation type="journal article" date="2018" name="Front. Plant Sci.">
        <title>Red Clover (Trifolium pratense) and Zigzag Clover (T. medium) - A Picture of Genomic Similarities and Differences.</title>
        <authorList>
            <person name="Dluhosova J."/>
            <person name="Istvanek J."/>
            <person name="Nedelnik J."/>
            <person name="Repkova J."/>
        </authorList>
    </citation>
    <scope>NUCLEOTIDE SEQUENCE [LARGE SCALE GENOMIC DNA]</scope>
    <source>
        <strain evidence="3">cv. 10/8</strain>
        <tissue evidence="2">Leaf</tissue>
    </source>
</reference>
<organism evidence="2 3">
    <name type="scientific">Trifolium medium</name>
    <dbReference type="NCBI Taxonomy" id="97028"/>
    <lineage>
        <taxon>Eukaryota</taxon>
        <taxon>Viridiplantae</taxon>
        <taxon>Streptophyta</taxon>
        <taxon>Embryophyta</taxon>
        <taxon>Tracheophyta</taxon>
        <taxon>Spermatophyta</taxon>
        <taxon>Magnoliopsida</taxon>
        <taxon>eudicotyledons</taxon>
        <taxon>Gunneridae</taxon>
        <taxon>Pentapetalae</taxon>
        <taxon>rosids</taxon>
        <taxon>fabids</taxon>
        <taxon>Fabales</taxon>
        <taxon>Fabaceae</taxon>
        <taxon>Papilionoideae</taxon>
        <taxon>50 kb inversion clade</taxon>
        <taxon>NPAAA clade</taxon>
        <taxon>Hologalegina</taxon>
        <taxon>IRL clade</taxon>
        <taxon>Trifolieae</taxon>
        <taxon>Trifolium</taxon>
    </lineage>
</organism>
<comment type="caution">
    <text evidence="2">The sequence shown here is derived from an EMBL/GenBank/DDBJ whole genome shotgun (WGS) entry which is preliminary data.</text>
</comment>
<dbReference type="Pfam" id="PF00098">
    <property type="entry name" value="zf-CCHC"/>
    <property type="match status" value="1"/>
</dbReference>
<name>A0A392UGA0_9FABA</name>
<protein>
    <recommendedName>
        <fullName evidence="1">CCHC-type domain-containing protein</fullName>
    </recommendedName>
</protein>
<evidence type="ECO:0000313" key="3">
    <source>
        <dbReference type="Proteomes" id="UP000265520"/>
    </source>
</evidence>
<feature type="domain" description="CCHC-type" evidence="1">
    <location>
        <begin position="53"/>
        <end position="63"/>
    </location>
</feature>
<evidence type="ECO:0000313" key="2">
    <source>
        <dbReference type="EMBL" id="MCI72571.1"/>
    </source>
</evidence>
<feature type="non-terminal residue" evidence="2">
    <location>
        <position position="65"/>
    </location>
</feature>
<dbReference type="InterPro" id="IPR001878">
    <property type="entry name" value="Znf_CCHC"/>
</dbReference>
<dbReference type="EMBL" id="LXQA010820717">
    <property type="protein sequence ID" value="MCI72571.1"/>
    <property type="molecule type" value="Genomic_DNA"/>
</dbReference>
<evidence type="ECO:0000259" key="1">
    <source>
        <dbReference type="Pfam" id="PF00098"/>
    </source>
</evidence>